<dbReference type="Proteomes" id="UP001145069">
    <property type="component" value="Unassembled WGS sequence"/>
</dbReference>
<name>A0A9X3WCE5_9BACI</name>
<dbReference type="PANTHER" id="PTHR38440">
    <property type="entry name" value="UPF0398 PROTEIN YPSA"/>
    <property type="match status" value="1"/>
</dbReference>
<dbReference type="NCBIfam" id="NF010181">
    <property type="entry name" value="PRK13660.1"/>
    <property type="match status" value="1"/>
</dbReference>
<sequence length="188" mass="21870">MRIVTVTGYKPIEMNIYNPNDKKIAFIKAAIRKKIISLIDDGLEWVLVSGQMGVELWTVEVILDLKDEYDIKVGVVPPFEGQETRWPEHYQNVFQEISLVVDFFQCLYSGEYKGPFQFKARDKWLINKSDGCLLLIDEENPGSIRFFLEEAQAESSRSEYPILTITPFDLEEIVQEFIDQNITNYEDD</sequence>
<reference evidence="1" key="1">
    <citation type="submission" date="2022-06" db="EMBL/GenBank/DDBJ databases">
        <title>Aquibacillus sp. a new bacterium isolated from soil saline samples.</title>
        <authorList>
            <person name="Galisteo C."/>
            <person name="De La Haba R."/>
            <person name="Sanchez-Porro C."/>
            <person name="Ventosa A."/>
        </authorList>
    </citation>
    <scope>NUCLEOTIDE SEQUENCE</scope>
    <source>
        <strain evidence="1">3ASR75-54</strain>
    </source>
</reference>
<evidence type="ECO:0000313" key="1">
    <source>
        <dbReference type="EMBL" id="MDC3415335.1"/>
    </source>
</evidence>
<protein>
    <submittedName>
        <fullName evidence="1">SLOG family protein</fullName>
    </submittedName>
</protein>
<dbReference type="SUPFAM" id="SSF102405">
    <property type="entry name" value="MCP/YpsA-like"/>
    <property type="match status" value="1"/>
</dbReference>
<gene>
    <name evidence="1" type="ORF">NC799_00205</name>
</gene>
<dbReference type="Pfam" id="PF06908">
    <property type="entry name" value="YpsA"/>
    <property type="match status" value="1"/>
</dbReference>
<comment type="caution">
    <text evidence="1">The sequence shown here is derived from an EMBL/GenBank/DDBJ whole genome shotgun (WGS) entry which is preliminary data.</text>
</comment>
<evidence type="ECO:0000313" key="2">
    <source>
        <dbReference type="Proteomes" id="UP001145069"/>
    </source>
</evidence>
<dbReference type="RefSeq" id="WP_272444304.1">
    <property type="nucleotide sequence ID" value="NZ_JAMQKC010000001.1"/>
</dbReference>
<proteinExistence type="predicted"/>
<organism evidence="1 2">
    <name type="scientific">Aquibacillus salsiterrae</name>
    <dbReference type="NCBI Taxonomy" id="2950439"/>
    <lineage>
        <taxon>Bacteria</taxon>
        <taxon>Bacillati</taxon>
        <taxon>Bacillota</taxon>
        <taxon>Bacilli</taxon>
        <taxon>Bacillales</taxon>
        <taxon>Bacillaceae</taxon>
        <taxon>Aquibacillus</taxon>
    </lineage>
</organism>
<accession>A0A9X3WCE5</accession>
<dbReference type="EMBL" id="JAMQKC010000001">
    <property type="protein sequence ID" value="MDC3415335.1"/>
    <property type="molecule type" value="Genomic_DNA"/>
</dbReference>
<dbReference type="AlphaFoldDB" id="A0A9X3WCE5"/>
<keyword evidence="2" id="KW-1185">Reference proteome</keyword>
<dbReference type="PIRSF" id="PIRSF021290">
    <property type="entry name" value="DUF1273"/>
    <property type="match status" value="1"/>
</dbReference>
<dbReference type="PANTHER" id="PTHR38440:SF1">
    <property type="entry name" value="UPF0398 PROTEIN SPR0331"/>
    <property type="match status" value="1"/>
</dbReference>
<dbReference type="Gene3D" id="3.40.50.450">
    <property type="match status" value="1"/>
</dbReference>
<dbReference type="InterPro" id="IPR010697">
    <property type="entry name" value="YspA"/>
</dbReference>